<evidence type="ECO:0000313" key="1">
    <source>
        <dbReference type="EMBL" id="SBT35351.1"/>
    </source>
</evidence>
<reference evidence="3 4" key="1">
    <citation type="submission" date="2016-05" db="EMBL/GenBank/DDBJ databases">
        <authorList>
            <person name="Naeem Raeece"/>
        </authorList>
    </citation>
    <scope>NUCLEOTIDE SEQUENCE [LARGE SCALE GENOMIC DNA]</scope>
</reference>
<dbReference type="EMBL" id="FLRD01000082">
    <property type="protein sequence ID" value="SBT35351.1"/>
    <property type="molecule type" value="Genomic_DNA"/>
</dbReference>
<evidence type="ECO:0000313" key="3">
    <source>
        <dbReference type="Proteomes" id="UP000078550"/>
    </source>
</evidence>
<dbReference type="Proteomes" id="UP000078550">
    <property type="component" value="Unassembled WGS sequence"/>
</dbReference>
<keyword evidence="4" id="KW-1185">Reference proteome</keyword>
<dbReference type="AlphaFoldDB" id="A0A1A8YUP5"/>
<sequence>MTSRETANRSATLYEHTDDNTESISFCSELLPFYCKSEVIHQGDVFNVRFGHSCIFYKNTIYIYGGNQHVETFNSKAFPALPLHRFPLRHIICLFGSTSFGTITHVQHSFFPQTPMSLKSWTQISPPSLDITQA</sequence>
<dbReference type="Proteomes" id="UP000078555">
    <property type="component" value="Unassembled WGS sequence"/>
</dbReference>
<dbReference type="EMBL" id="FLRE01000107">
    <property type="protein sequence ID" value="SBT35806.1"/>
    <property type="molecule type" value="Genomic_DNA"/>
</dbReference>
<organism evidence="1 4">
    <name type="scientific">Plasmodium ovale wallikeri</name>
    <dbReference type="NCBI Taxonomy" id="864142"/>
    <lineage>
        <taxon>Eukaryota</taxon>
        <taxon>Sar</taxon>
        <taxon>Alveolata</taxon>
        <taxon>Apicomplexa</taxon>
        <taxon>Aconoidasida</taxon>
        <taxon>Haemosporida</taxon>
        <taxon>Plasmodiidae</taxon>
        <taxon>Plasmodium</taxon>
        <taxon>Plasmodium (Plasmodium)</taxon>
    </lineage>
</organism>
<name>A0A1A8YUP5_PLAOA</name>
<reference evidence="1" key="2">
    <citation type="submission" date="2016-05" db="EMBL/GenBank/DDBJ databases">
        <authorList>
            <person name="Lavstsen T."/>
            <person name="Jespersen J.S."/>
        </authorList>
    </citation>
    <scope>NUCLEOTIDE SEQUENCE [LARGE SCALE GENOMIC DNA]</scope>
</reference>
<protein>
    <submittedName>
        <fullName evidence="1">Kelch domain-containing protein</fullName>
    </submittedName>
</protein>
<evidence type="ECO:0000313" key="2">
    <source>
        <dbReference type="EMBL" id="SBT35806.1"/>
    </source>
</evidence>
<proteinExistence type="predicted"/>
<accession>A0A1A8YUP5</accession>
<evidence type="ECO:0000313" key="4">
    <source>
        <dbReference type="Proteomes" id="UP000078555"/>
    </source>
</evidence>
<gene>
    <name evidence="1" type="ORF">POVWA1_026910</name>
    <name evidence="2" type="ORF">POVWA2_026880</name>
</gene>